<sequence>MTDAPDSPHWALLHAAVKGSHKKYSQDSSTARLVLGGAGALLAVADGHGSRAHHRSDLGSRWAVEAFTACALALAEDVRRRGGDEARWPAVLAAARGLPQQIVHHWWTRMALHEANSPAGGAWTSGPPPGPDPIPYGSTLVGVLVVGRLLLCWQLGDGDVVLVDETGEPSLPLYDGPELGDEADSLCQAEAWRQMRVHWQRLPVDRHTGVLVSTDGLSKSFADHAGFVSFAAGLRDRARDTGLDRIRDHLPDWLTQAASYSGDDSTLVGAFPAARYALGPQGATEPQPAAEQRHMAGPRGTEGTST</sequence>
<organism evidence="3 4">
    <name type="scientific">Actinacidiphila acididurans</name>
    <dbReference type="NCBI Taxonomy" id="2784346"/>
    <lineage>
        <taxon>Bacteria</taxon>
        <taxon>Bacillati</taxon>
        <taxon>Actinomycetota</taxon>
        <taxon>Actinomycetes</taxon>
        <taxon>Kitasatosporales</taxon>
        <taxon>Streptomycetaceae</taxon>
        <taxon>Actinacidiphila</taxon>
    </lineage>
</organism>
<name>A0ABS2U4W6_9ACTN</name>
<evidence type="ECO:0000313" key="4">
    <source>
        <dbReference type="Proteomes" id="UP000749040"/>
    </source>
</evidence>
<proteinExistence type="predicted"/>
<keyword evidence="4" id="KW-1185">Reference proteome</keyword>
<dbReference type="EMBL" id="JADKYB010000046">
    <property type="protein sequence ID" value="MBM9510674.1"/>
    <property type="molecule type" value="Genomic_DNA"/>
</dbReference>
<evidence type="ECO:0000313" key="3">
    <source>
        <dbReference type="EMBL" id="MBM9510674.1"/>
    </source>
</evidence>
<dbReference type="Proteomes" id="UP000749040">
    <property type="component" value="Unassembled WGS sequence"/>
</dbReference>
<accession>A0ABS2U4W6</accession>
<evidence type="ECO:0000259" key="2">
    <source>
        <dbReference type="Pfam" id="PF13672"/>
    </source>
</evidence>
<dbReference type="InterPro" id="IPR036457">
    <property type="entry name" value="PPM-type-like_dom_sf"/>
</dbReference>
<feature type="region of interest" description="Disordered" evidence="1">
    <location>
        <begin position="278"/>
        <end position="306"/>
    </location>
</feature>
<protein>
    <submittedName>
        <fullName evidence="3">Protein phosphatase 2C domain-containing protein</fullName>
    </submittedName>
</protein>
<evidence type="ECO:0000256" key="1">
    <source>
        <dbReference type="SAM" id="MobiDB-lite"/>
    </source>
</evidence>
<dbReference type="RefSeq" id="WP_205365080.1">
    <property type="nucleotide sequence ID" value="NZ_JADKYB010000046.1"/>
</dbReference>
<dbReference type="Pfam" id="PF13672">
    <property type="entry name" value="PP2C_2"/>
    <property type="match status" value="1"/>
</dbReference>
<reference evidence="3 4" key="1">
    <citation type="submission" date="2021-01" db="EMBL/GenBank/DDBJ databases">
        <title>Streptomyces acididurans sp. nov., isolated from a peat swamp forest soil.</title>
        <authorList>
            <person name="Chantavorakit T."/>
            <person name="Duangmal K."/>
        </authorList>
    </citation>
    <scope>NUCLEOTIDE SEQUENCE [LARGE SCALE GENOMIC DNA]</scope>
    <source>
        <strain evidence="3 4">KK5PA1</strain>
    </source>
</reference>
<feature type="domain" description="PPM-type phosphatase" evidence="2">
    <location>
        <begin position="25"/>
        <end position="254"/>
    </location>
</feature>
<dbReference type="Gene3D" id="3.60.40.10">
    <property type="entry name" value="PPM-type phosphatase domain"/>
    <property type="match status" value="1"/>
</dbReference>
<comment type="caution">
    <text evidence="3">The sequence shown here is derived from an EMBL/GenBank/DDBJ whole genome shotgun (WGS) entry which is preliminary data.</text>
</comment>
<dbReference type="SUPFAM" id="SSF81606">
    <property type="entry name" value="PP2C-like"/>
    <property type="match status" value="1"/>
</dbReference>
<gene>
    <name evidence="3" type="ORF">ITX44_40155</name>
</gene>
<dbReference type="InterPro" id="IPR001932">
    <property type="entry name" value="PPM-type_phosphatase-like_dom"/>
</dbReference>